<organism evidence="18 19">
    <name type="scientific">Puniceicoccus vermicola</name>
    <dbReference type="NCBI Taxonomy" id="388746"/>
    <lineage>
        <taxon>Bacteria</taxon>
        <taxon>Pseudomonadati</taxon>
        <taxon>Verrucomicrobiota</taxon>
        <taxon>Opitutia</taxon>
        <taxon>Puniceicoccales</taxon>
        <taxon>Puniceicoccaceae</taxon>
        <taxon>Puniceicoccus</taxon>
    </lineage>
</organism>
<evidence type="ECO:0000256" key="10">
    <source>
        <dbReference type="ARBA" id="ARBA00023235"/>
    </source>
</evidence>
<dbReference type="Gene3D" id="1.10.10.10">
    <property type="entry name" value="Winged helix-like DNA-binding domain superfamily/Winged helix DNA-binding domain"/>
    <property type="match status" value="1"/>
</dbReference>
<feature type="domain" description="Helicase ATP-binding" evidence="16">
    <location>
        <begin position="18"/>
        <end position="186"/>
    </location>
</feature>
<dbReference type="InterPro" id="IPR032284">
    <property type="entry name" value="RecQ_Zn-bd"/>
</dbReference>
<comment type="catalytic activity">
    <reaction evidence="11">
        <text>Couples ATP hydrolysis with the unwinding of duplex DNA by translocating in the 3'-5' direction.</text>
        <dbReference type="EC" id="5.6.2.4"/>
    </reaction>
</comment>
<dbReference type="InterPro" id="IPR044876">
    <property type="entry name" value="HRDC_dom_sf"/>
</dbReference>
<dbReference type="SMART" id="SM00490">
    <property type="entry name" value="HELICc"/>
    <property type="match status" value="1"/>
</dbReference>
<feature type="domain" description="Helicase C-terminal" evidence="17">
    <location>
        <begin position="213"/>
        <end position="372"/>
    </location>
</feature>
<dbReference type="GO" id="GO:0046872">
    <property type="term" value="F:metal ion binding"/>
    <property type="evidence" value="ECO:0007669"/>
    <property type="project" value="UniProtKB-KW"/>
</dbReference>
<sequence>MERFFGFSQFRGPQEGIVRDMLAGKDLLVVLPTGGGKSLCYQLPALLSQGLTIVVSPLIALMKDQVDVLRARNAPVAVFHSLQSADERRETLRFLESGKCRLLYVAPERFRAAGFLESLRAHRIDRFAIDEAHCLSQWGHDFRPDYLRLGESIQALGNPPIAAFTATATPIVREDISKNLGLRDPVIRVSGFSRENLAFRVRRVSGEKEKLEAVRNLVRQWRTGIIYCATRKKVEKVSRALADQGASVISYHGGMEGNAREEAQNRFMAREYDVAVATNAFGMGIDRADVRFVIHYELPGSPEAYYQEAGRAGRDGKPAECELLYNYADRRTQEFFIEGSNPDAKLIRTVYSTLRQLADAKNELLLPIDDLVDHLPDRANPMAVSTSIGILSRTGWIQRFDVPGRRLKGTRLLRPNERASDLALDDAALREKRRRDDQKLESVISFCEHSSGCRQDWILDYFGEESKEPCGKCDYCASREDPDLRAPSSEEQLLARQILSGVARMSTRVGPRDWKARFGKGKILDCLMGVEPSGPTAEFIESLSTFGLLADQPKKRLQSIFRELEKRHYLRTDRSEGFPLLSLTERGVQVLLNGQTCHLDWDSIPNQRTARRSSRSKASKVIPELSAENAELFESLRELRREVAAERGVPAFTIFHDQTLADLAEDQPSNIDDALRIKGIGPAKVERELPLFLAKIREWSAAAS</sequence>
<evidence type="ECO:0000256" key="14">
    <source>
        <dbReference type="ARBA" id="ARBA00044550"/>
    </source>
</evidence>
<dbReference type="GO" id="GO:0006281">
    <property type="term" value="P:DNA repair"/>
    <property type="evidence" value="ECO:0007669"/>
    <property type="project" value="InterPro"/>
</dbReference>
<dbReference type="PROSITE" id="PS51194">
    <property type="entry name" value="HELICASE_CTER"/>
    <property type="match status" value="1"/>
</dbReference>
<gene>
    <name evidence="18" type="ORF">H5P30_06265</name>
</gene>
<evidence type="ECO:0000256" key="4">
    <source>
        <dbReference type="ARBA" id="ARBA00022723"/>
    </source>
</evidence>
<dbReference type="InterPro" id="IPR010997">
    <property type="entry name" value="HRDC-like_sf"/>
</dbReference>
<evidence type="ECO:0000256" key="6">
    <source>
        <dbReference type="ARBA" id="ARBA00022801"/>
    </source>
</evidence>
<evidence type="ECO:0000313" key="19">
    <source>
        <dbReference type="Proteomes" id="UP000525652"/>
    </source>
</evidence>
<evidence type="ECO:0000256" key="12">
    <source>
        <dbReference type="ARBA" id="ARBA00034808"/>
    </source>
</evidence>
<dbReference type="GO" id="GO:0016787">
    <property type="term" value="F:hydrolase activity"/>
    <property type="evidence" value="ECO:0007669"/>
    <property type="project" value="UniProtKB-KW"/>
</dbReference>
<evidence type="ECO:0000256" key="7">
    <source>
        <dbReference type="ARBA" id="ARBA00022806"/>
    </source>
</evidence>
<dbReference type="GO" id="GO:0043138">
    <property type="term" value="F:3'-5' DNA helicase activity"/>
    <property type="evidence" value="ECO:0007669"/>
    <property type="project" value="UniProtKB-EC"/>
</dbReference>
<dbReference type="Pfam" id="PF00271">
    <property type="entry name" value="Helicase_C"/>
    <property type="match status" value="1"/>
</dbReference>
<evidence type="ECO:0000256" key="1">
    <source>
        <dbReference type="ARBA" id="ARBA00001946"/>
    </source>
</evidence>
<dbReference type="InterPro" id="IPR004589">
    <property type="entry name" value="DNA_helicase_ATP-dep_RecQ"/>
</dbReference>
<dbReference type="InterPro" id="IPR014001">
    <property type="entry name" value="Helicase_ATP-bd"/>
</dbReference>
<dbReference type="GO" id="GO:0003677">
    <property type="term" value="F:DNA binding"/>
    <property type="evidence" value="ECO:0007669"/>
    <property type="project" value="UniProtKB-KW"/>
</dbReference>
<dbReference type="CDD" id="cd17920">
    <property type="entry name" value="DEXHc_RecQ"/>
    <property type="match status" value="1"/>
</dbReference>
<dbReference type="PROSITE" id="PS50967">
    <property type="entry name" value="HRDC"/>
    <property type="match status" value="1"/>
</dbReference>
<dbReference type="Proteomes" id="UP000525652">
    <property type="component" value="Unassembled WGS sequence"/>
</dbReference>
<evidence type="ECO:0000256" key="9">
    <source>
        <dbReference type="ARBA" id="ARBA00023125"/>
    </source>
</evidence>
<keyword evidence="8" id="KW-0067">ATP-binding</keyword>
<evidence type="ECO:0000256" key="2">
    <source>
        <dbReference type="ARBA" id="ARBA00001947"/>
    </source>
</evidence>
<dbReference type="EMBL" id="JACHVA010000053">
    <property type="protein sequence ID" value="MBC2601378.1"/>
    <property type="molecule type" value="Genomic_DNA"/>
</dbReference>
<evidence type="ECO:0000259" key="16">
    <source>
        <dbReference type="PROSITE" id="PS51192"/>
    </source>
</evidence>
<dbReference type="InterPro" id="IPR002121">
    <property type="entry name" value="HRDC_dom"/>
</dbReference>
<evidence type="ECO:0000256" key="8">
    <source>
        <dbReference type="ARBA" id="ARBA00022840"/>
    </source>
</evidence>
<dbReference type="GO" id="GO:0005524">
    <property type="term" value="F:ATP binding"/>
    <property type="evidence" value="ECO:0007669"/>
    <property type="project" value="UniProtKB-KW"/>
</dbReference>
<keyword evidence="6" id="KW-0378">Hydrolase</keyword>
<comment type="cofactor">
    <cofactor evidence="1">
        <name>Mg(2+)</name>
        <dbReference type="ChEBI" id="CHEBI:18420"/>
    </cofactor>
</comment>
<keyword evidence="9" id="KW-0238">DNA-binding</keyword>
<evidence type="ECO:0000256" key="13">
    <source>
        <dbReference type="ARBA" id="ARBA00044535"/>
    </source>
</evidence>
<dbReference type="SUPFAM" id="SSF47819">
    <property type="entry name" value="HRDC-like"/>
    <property type="match status" value="1"/>
</dbReference>
<evidence type="ECO:0000256" key="11">
    <source>
        <dbReference type="ARBA" id="ARBA00034617"/>
    </source>
</evidence>
<comment type="similarity">
    <text evidence="3">Belongs to the helicase family. RecQ subfamily.</text>
</comment>
<evidence type="ECO:0000256" key="5">
    <source>
        <dbReference type="ARBA" id="ARBA00022741"/>
    </source>
</evidence>
<dbReference type="SMART" id="SM00956">
    <property type="entry name" value="RQC"/>
    <property type="match status" value="1"/>
</dbReference>
<reference evidence="18 19" key="1">
    <citation type="submission" date="2020-07" db="EMBL/GenBank/DDBJ databases">
        <authorList>
            <person name="Feng X."/>
        </authorList>
    </citation>
    <scope>NUCLEOTIDE SEQUENCE [LARGE SCALE GENOMIC DNA]</scope>
    <source>
        <strain evidence="18 19">JCM14086</strain>
    </source>
</reference>
<dbReference type="InterPro" id="IPR001650">
    <property type="entry name" value="Helicase_C-like"/>
</dbReference>
<feature type="domain" description="HRDC" evidence="15">
    <location>
        <begin position="626"/>
        <end position="704"/>
    </location>
</feature>
<dbReference type="Pfam" id="PF00270">
    <property type="entry name" value="DEAD"/>
    <property type="match status" value="1"/>
</dbReference>
<evidence type="ECO:0000313" key="18">
    <source>
        <dbReference type="EMBL" id="MBC2601378.1"/>
    </source>
</evidence>
<evidence type="ECO:0000256" key="3">
    <source>
        <dbReference type="ARBA" id="ARBA00005446"/>
    </source>
</evidence>
<dbReference type="RefSeq" id="WP_185692094.1">
    <property type="nucleotide sequence ID" value="NZ_JACHVA010000053.1"/>
</dbReference>
<dbReference type="EC" id="5.6.2.4" evidence="12"/>
<dbReference type="Gene3D" id="1.10.150.80">
    <property type="entry name" value="HRDC domain"/>
    <property type="match status" value="1"/>
</dbReference>
<keyword evidence="19" id="KW-1185">Reference proteome</keyword>
<dbReference type="FunFam" id="3.40.50.300:FF:001389">
    <property type="entry name" value="ATP-dependent DNA helicase RecQ"/>
    <property type="match status" value="1"/>
</dbReference>
<dbReference type="SUPFAM" id="SSF46785">
    <property type="entry name" value="Winged helix' DNA-binding domain"/>
    <property type="match status" value="1"/>
</dbReference>
<keyword evidence="4" id="KW-0479">Metal-binding</keyword>
<dbReference type="InterPro" id="IPR036388">
    <property type="entry name" value="WH-like_DNA-bd_sf"/>
</dbReference>
<dbReference type="InterPro" id="IPR018982">
    <property type="entry name" value="RQC_domain"/>
</dbReference>
<protein>
    <recommendedName>
        <fullName evidence="13">ATP-dependent DNA helicase RecQ</fullName>
        <ecNumber evidence="12">5.6.2.4</ecNumber>
    </recommendedName>
    <alternativeName>
        <fullName evidence="14">DNA 3'-5' helicase RecQ</fullName>
    </alternativeName>
</protein>
<dbReference type="GO" id="GO:0005694">
    <property type="term" value="C:chromosome"/>
    <property type="evidence" value="ECO:0007669"/>
    <property type="project" value="TreeGrafter"/>
</dbReference>
<dbReference type="GO" id="GO:0005737">
    <property type="term" value="C:cytoplasm"/>
    <property type="evidence" value="ECO:0007669"/>
    <property type="project" value="TreeGrafter"/>
</dbReference>
<dbReference type="GO" id="GO:0006260">
    <property type="term" value="P:DNA replication"/>
    <property type="evidence" value="ECO:0007669"/>
    <property type="project" value="InterPro"/>
</dbReference>
<dbReference type="Pfam" id="PF09382">
    <property type="entry name" value="RQC"/>
    <property type="match status" value="1"/>
</dbReference>
<dbReference type="SMART" id="SM00487">
    <property type="entry name" value="DEXDc"/>
    <property type="match status" value="1"/>
</dbReference>
<name>A0A7X1AYQ1_9BACT</name>
<evidence type="ECO:0000259" key="15">
    <source>
        <dbReference type="PROSITE" id="PS50967"/>
    </source>
</evidence>
<dbReference type="PANTHER" id="PTHR13710:SF105">
    <property type="entry name" value="ATP-DEPENDENT DNA HELICASE Q1"/>
    <property type="match status" value="1"/>
</dbReference>
<dbReference type="Pfam" id="PF16124">
    <property type="entry name" value="RecQ_Zn_bind"/>
    <property type="match status" value="1"/>
</dbReference>
<dbReference type="NCBIfam" id="TIGR00614">
    <property type="entry name" value="recQ_fam"/>
    <property type="match status" value="1"/>
</dbReference>
<dbReference type="Pfam" id="PF00570">
    <property type="entry name" value="HRDC"/>
    <property type="match status" value="1"/>
</dbReference>
<comment type="cofactor">
    <cofactor evidence="2">
        <name>Zn(2+)</name>
        <dbReference type="ChEBI" id="CHEBI:29105"/>
    </cofactor>
</comment>
<dbReference type="GO" id="GO:0006310">
    <property type="term" value="P:DNA recombination"/>
    <property type="evidence" value="ECO:0007669"/>
    <property type="project" value="InterPro"/>
</dbReference>
<keyword evidence="5" id="KW-0547">Nucleotide-binding</keyword>
<keyword evidence="10" id="KW-0413">Isomerase</keyword>
<proteinExistence type="inferred from homology"/>
<dbReference type="SUPFAM" id="SSF52540">
    <property type="entry name" value="P-loop containing nucleoside triphosphate hydrolases"/>
    <property type="match status" value="1"/>
</dbReference>
<accession>A0A7X1AYQ1</accession>
<comment type="caution">
    <text evidence="18">The sequence shown here is derived from an EMBL/GenBank/DDBJ whole genome shotgun (WGS) entry which is preliminary data.</text>
</comment>
<dbReference type="PROSITE" id="PS51192">
    <property type="entry name" value="HELICASE_ATP_BIND_1"/>
    <property type="match status" value="1"/>
</dbReference>
<dbReference type="SMART" id="SM00341">
    <property type="entry name" value="HRDC"/>
    <property type="match status" value="1"/>
</dbReference>
<dbReference type="InterPro" id="IPR011545">
    <property type="entry name" value="DEAD/DEAH_box_helicase_dom"/>
</dbReference>
<dbReference type="GO" id="GO:0009378">
    <property type="term" value="F:four-way junction helicase activity"/>
    <property type="evidence" value="ECO:0007669"/>
    <property type="project" value="TreeGrafter"/>
</dbReference>
<evidence type="ECO:0000259" key="17">
    <source>
        <dbReference type="PROSITE" id="PS51194"/>
    </source>
</evidence>
<dbReference type="PANTHER" id="PTHR13710">
    <property type="entry name" value="DNA HELICASE RECQ FAMILY MEMBER"/>
    <property type="match status" value="1"/>
</dbReference>
<dbReference type="AlphaFoldDB" id="A0A7X1AYQ1"/>
<keyword evidence="7 18" id="KW-0347">Helicase</keyword>
<dbReference type="InterPro" id="IPR027417">
    <property type="entry name" value="P-loop_NTPase"/>
</dbReference>
<dbReference type="Gene3D" id="3.40.50.300">
    <property type="entry name" value="P-loop containing nucleotide triphosphate hydrolases"/>
    <property type="match status" value="2"/>
</dbReference>
<dbReference type="InterPro" id="IPR036390">
    <property type="entry name" value="WH_DNA-bd_sf"/>
</dbReference>